<dbReference type="InterPro" id="IPR020026">
    <property type="entry name" value="PseC"/>
</dbReference>
<reference evidence="6 7" key="1">
    <citation type="submission" date="2015-06" db="EMBL/GenBank/DDBJ databases">
        <title>Genome sequence of Pseudoalteromonas peptidolytica.</title>
        <authorList>
            <person name="Xie B.-B."/>
            <person name="Rong J.-C."/>
            <person name="Qin Q.-L."/>
            <person name="Zhang Y.-Z."/>
        </authorList>
    </citation>
    <scope>NUCLEOTIDE SEQUENCE [LARGE SCALE GENOMIC DNA]</scope>
    <source>
        <strain evidence="6 7">F12-50-A1</strain>
    </source>
</reference>
<evidence type="ECO:0000256" key="3">
    <source>
        <dbReference type="PIRSR" id="PIRSR000390-1"/>
    </source>
</evidence>
<comment type="caution">
    <text evidence="6">The sequence shown here is derived from an EMBL/GenBank/DDBJ whole genome shotgun (WGS) entry which is preliminary data.</text>
</comment>
<sequence length="388" mass="42745">MIPYGKQSIDQLDIDAVIDVLQSDWLTQGPKVPEFEQKLCSYTGADRAVAVNSATSALHIACLALGVGNGDIVWTSPNSFVASSNCALYCGASVDFVDIDIDTGNMSIEALTSKLVHAERQNQLPRVLIPVHFAGQSCDMQAINELAQQYGFKVIEDASHAIGGSFDGKKIGSCEYSDICVFSFHPVKIMTSAEGGAALTNNPQLADTMVKLRSHGITNKPEEFSEPSHGAWYYQQNVLGFNYRMTDLHAALGCQQLTKVDRFVQQRNKIAARYDSLFKNSGIQPLLVTNTSRSAYHLYVVKAPLHSPEEHKKLIQNLRKAGIFAHVHYIPIYLQPFYKQLGFSAGYCPSAELYYHQAVTLPLFPALSEEQVQHIVDTLKSLVAKLSV</sequence>
<evidence type="ECO:0000256" key="2">
    <source>
        <dbReference type="ARBA" id="ARBA00037999"/>
    </source>
</evidence>
<dbReference type="GO" id="GO:0030170">
    <property type="term" value="F:pyridoxal phosphate binding"/>
    <property type="evidence" value="ECO:0007669"/>
    <property type="project" value="TreeGrafter"/>
</dbReference>
<keyword evidence="1 4" id="KW-0663">Pyridoxal phosphate</keyword>
<keyword evidence="7" id="KW-1185">Reference proteome</keyword>
<proteinExistence type="inferred from homology"/>
<evidence type="ECO:0008006" key="8">
    <source>
        <dbReference type="Google" id="ProtNLM"/>
    </source>
</evidence>
<dbReference type="InterPro" id="IPR015422">
    <property type="entry name" value="PyrdxlP-dep_Trfase_small"/>
</dbReference>
<dbReference type="GO" id="GO:0000271">
    <property type="term" value="P:polysaccharide biosynthetic process"/>
    <property type="evidence" value="ECO:0007669"/>
    <property type="project" value="TreeGrafter"/>
</dbReference>
<dbReference type="SUPFAM" id="SSF53383">
    <property type="entry name" value="PLP-dependent transferases"/>
    <property type="match status" value="1"/>
</dbReference>
<evidence type="ECO:0000256" key="1">
    <source>
        <dbReference type="ARBA" id="ARBA00022898"/>
    </source>
</evidence>
<evidence type="ECO:0000256" key="5">
    <source>
        <dbReference type="RuleBase" id="RU004508"/>
    </source>
</evidence>
<dbReference type="Gene3D" id="3.90.1150.10">
    <property type="entry name" value="Aspartate Aminotransferase, domain 1"/>
    <property type="match status" value="1"/>
</dbReference>
<dbReference type="GO" id="GO:0008483">
    <property type="term" value="F:transaminase activity"/>
    <property type="evidence" value="ECO:0007669"/>
    <property type="project" value="TreeGrafter"/>
</dbReference>
<dbReference type="RefSeq" id="WP_147389966.1">
    <property type="nucleotide sequence ID" value="NZ_AQHF01000024.1"/>
</dbReference>
<name>A0A8I0MWQ0_9GAMM</name>
<dbReference type="AlphaFoldDB" id="A0A8I0MWQ0"/>
<protein>
    <recommendedName>
        <fullName evidence="8">UDP-4-amino-4, 6-dideoxy-N-acetyl-beta-L-altrosamine transaminase</fullName>
    </recommendedName>
</protein>
<feature type="active site" description="Proton acceptor" evidence="3">
    <location>
        <position position="188"/>
    </location>
</feature>
<evidence type="ECO:0000313" key="7">
    <source>
        <dbReference type="Proteomes" id="UP000660708"/>
    </source>
</evidence>
<comment type="similarity">
    <text evidence="2 5">Belongs to the DegT/DnrJ/EryC1 family.</text>
</comment>
<dbReference type="Proteomes" id="UP000660708">
    <property type="component" value="Unassembled WGS sequence"/>
</dbReference>
<dbReference type="PANTHER" id="PTHR30244">
    <property type="entry name" value="TRANSAMINASE"/>
    <property type="match status" value="1"/>
</dbReference>
<dbReference type="InterPro" id="IPR015421">
    <property type="entry name" value="PyrdxlP-dep_Trfase_major"/>
</dbReference>
<dbReference type="Pfam" id="PF01041">
    <property type="entry name" value="DegT_DnrJ_EryC1"/>
    <property type="match status" value="1"/>
</dbReference>
<accession>A0A8I0MWQ0</accession>
<dbReference type="PANTHER" id="PTHR30244:SF34">
    <property type="entry name" value="DTDP-4-AMINO-4,6-DIDEOXYGALACTOSE TRANSAMINASE"/>
    <property type="match status" value="1"/>
</dbReference>
<dbReference type="CDD" id="cd00616">
    <property type="entry name" value="AHBA_syn"/>
    <property type="match status" value="1"/>
</dbReference>
<feature type="modified residue" description="N6-(pyridoxal phosphate)lysine" evidence="4">
    <location>
        <position position="188"/>
    </location>
</feature>
<dbReference type="Gene3D" id="3.40.640.10">
    <property type="entry name" value="Type I PLP-dependent aspartate aminotransferase-like (Major domain)"/>
    <property type="match status" value="1"/>
</dbReference>
<dbReference type="EMBL" id="AQHF01000024">
    <property type="protein sequence ID" value="MBE0346868.1"/>
    <property type="molecule type" value="Genomic_DNA"/>
</dbReference>
<evidence type="ECO:0000313" key="6">
    <source>
        <dbReference type="EMBL" id="MBE0346868.1"/>
    </source>
</evidence>
<dbReference type="NCBIfam" id="TIGR03588">
    <property type="entry name" value="PseC"/>
    <property type="match status" value="1"/>
</dbReference>
<organism evidence="6 7">
    <name type="scientific">Pseudoalteromonas peptidolytica F12-50-A1</name>
    <dbReference type="NCBI Taxonomy" id="1315280"/>
    <lineage>
        <taxon>Bacteria</taxon>
        <taxon>Pseudomonadati</taxon>
        <taxon>Pseudomonadota</taxon>
        <taxon>Gammaproteobacteria</taxon>
        <taxon>Alteromonadales</taxon>
        <taxon>Pseudoalteromonadaceae</taxon>
        <taxon>Pseudoalteromonas</taxon>
    </lineage>
</organism>
<gene>
    <name evidence="6" type="ORF">PPEP_a2997</name>
</gene>
<evidence type="ECO:0000256" key="4">
    <source>
        <dbReference type="PIRSR" id="PIRSR000390-2"/>
    </source>
</evidence>
<dbReference type="InterPro" id="IPR000653">
    <property type="entry name" value="DegT/StrS_aminotransferase"/>
</dbReference>
<dbReference type="PIRSF" id="PIRSF000390">
    <property type="entry name" value="PLP_StrS"/>
    <property type="match status" value="1"/>
</dbReference>
<dbReference type="InterPro" id="IPR015424">
    <property type="entry name" value="PyrdxlP-dep_Trfase"/>
</dbReference>